<dbReference type="SUPFAM" id="SSF51735">
    <property type="entry name" value="NAD(P)-binding Rossmann-fold domains"/>
    <property type="match status" value="1"/>
</dbReference>
<dbReference type="PANTHER" id="PTHR23429:SF0">
    <property type="entry name" value="GLUCOSE-6-PHOSPHATE 1-DEHYDROGENASE"/>
    <property type="match status" value="1"/>
</dbReference>
<evidence type="ECO:0000259" key="8">
    <source>
        <dbReference type="Pfam" id="PF00479"/>
    </source>
</evidence>
<feature type="binding site" evidence="7">
    <location>
        <position position="154"/>
    </location>
    <ligand>
        <name>NADP(+)</name>
        <dbReference type="ChEBI" id="CHEBI:58349"/>
    </ligand>
</feature>
<feature type="binding site" evidence="7">
    <location>
        <position position="241"/>
    </location>
    <ligand>
        <name>substrate</name>
    </ligand>
</feature>
<evidence type="ECO:0000256" key="7">
    <source>
        <dbReference type="HAMAP-Rule" id="MF_00966"/>
    </source>
</evidence>
<dbReference type="NCBIfam" id="TIGR00871">
    <property type="entry name" value="zwf"/>
    <property type="match status" value="1"/>
</dbReference>
<evidence type="ECO:0000256" key="3">
    <source>
        <dbReference type="ARBA" id="ARBA00022526"/>
    </source>
</evidence>
<keyword evidence="6 7" id="KW-0119">Carbohydrate metabolism</keyword>
<dbReference type="PROSITE" id="PS00069">
    <property type="entry name" value="G6P_DEHYDROGENASE"/>
    <property type="match status" value="1"/>
</dbReference>
<feature type="binding site" evidence="7">
    <location>
        <position position="184"/>
    </location>
    <ligand>
        <name>substrate</name>
    </ligand>
</feature>
<dbReference type="HAMAP" id="MF_00966">
    <property type="entry name" value="G6PD"/>
    <property type="match status" value="1"/>
</dbReference>
<evidence type="ECO:0000256" key="6">
    <source>
        <dbReference type="ARBA" id="ARBA00023277"/>
    </source>
</evidence>
<dbReference type="InterPro" id="IPR022674">
    <property type="entry name" value="G6P_DH_NAD-bd"/>
</dbReference>
<comment type="catalytic activity">
    <reaction evidence="7">
        <text>D-glucose 6-phosphate + NADP(+) = 6-phospho-D-glucono-1,5-lactone + NADPH + H(+)</text>
        <dbReference type="Rhea" id="RHEA:15841"/>
        <dbReference type="ChEBI" id="CHEBI:15378"/>
        <dbReference type="ChEBI" id="CHEBI:57783"/>
        <dbReference type="ChEBI" id="CHEBI:57955"/>
        <dbReference type="ChEBI" id="CHEBI:58349"/>
        <dbReference type="ChEBI" id="CHEBI:61548"/>
        <dbReference type="EC" id="1.1.1.49"/>
    </reaction>
</comment>
<feature type="binding site" evidence="7">
    <location>
        <position position="188"/>
    </location>
    <ligand>
        <name>substrate</name>
    </ligand>
</feature>
<name>A0ABU7RGS3_9BACT</name>
<evidence type="ECO:0000256" key="1">
    <source>
        <dbReference type="ARBA" id="ARBA00004937"/>
    </source>
</evidence>
<comment type="caution">
    <text evidence="10">The sequence shown here is derived from an EMBL/GenBank/DDBJ whole genome shotgun (WGS) entry which is preliminary data.</text>
</comment>
<dbReference type="InterPro" id="IPR022675">
    <property type="entry name" value="G6P_DH_C"/>
</dbReference>
<dbReference type="Proteomes" id="UP001357452">
    <property type="component" value="Unassembled WGS sequence"/>
</dbReference>
<accession>A0ABU7RGS3</accession>
<protein>
    <recommendedName>
        <fullName evidence="7">Glucose-6-phosphate 1-dehydrogenase</fullName>
        <shortName evidence="7">G6PD</shortName>
        <ecNumber evidence="7">1.1.1.49</ecNumber>
    </recommendedName>
</protein>
<comment type="caution">
    <text evidence="7">Lacks conserved residue(s) required for the propagation of feature annotation.</text>
</comment>
<feature type="domain" description="Glucose-6-phosphate dehydrogenase C-terminal" evidence="9">
    <location>
        <begin position="196"/>
        <end position="488"/>
    </location>
</feature>
<comment type="pathway">
    <text evidence="1 7">Carbohydrate degradation; pentose phosphate pathway; D-ribulose 5-phosphate from D-glucose 6-phosphate (oxidative stage): step 1/3.</text>
</comment>
<dbReference type="EC" id="1.1.1.49" evidence="7"/>
<comment type="similarity">
    <text evidence="2 7">Belongs to the glucose-6-phosphate dehydrogenase family.</text>
</comment>
<keyword evidence="5 7" id="KW-0560">Oxidoreductase</keyword>
<evidence type="ECO:0000313" key="10">
    <source>
        <dbReference type="EMBL" id="MEE6187195.1"/>
    </source>
</evidence>
<reference evidence="10 11" key="1">
    <citation type="submission" date="2024-01" db="EMBL/GenBank/DDBJ databases">
        <title>Niabella digestum sp. nov., isolated from waste digestion system.</title>
        <authorList>
            <person name="Zhang L."/>
        </authorList>
    </citation>
    <scope>NUCLEOTIDE SEQUENCE [LARGE SCALE GENOMIC DNA]</scope>
    <source>
        <strain evidence="10 11">A18</strain>
    </source>
</reference>
<evidence type="ECO:0000256" key="4">
    <source>
        <dbReference type="ARBA" id="ARBA00022857"/>
    </source>
</evidence>
<dbReference type="Gene3D" id="3.40.50.720">
    <property type="entry name" value="NAD(P)-binding Rossmann-like Domain"/>
    <property type="match status" value="1"/>
</dbReference>
<feature type="binding site" evidence="7">
    <location>
        <position position="222"/>
    </location>
    <ligand>
        <name>substrate</name>
    </ligand>
</feature>
<evidence type="ECO:0000259" key="9">
    <source>
        <dbReference type="Pfam" id="PF02781"/>
    </source>
</evidence>
<evidence type="ECO:0000256" key="2">
    <source>
        <dbReference type="ARBA" id="ARBA00009975"/>
    </source>
</evidence>
<dbReference type="Pfam" id="PF02781">
    <property type="entry name" value="G6PD_C"/>
    <property type="match status" value="1"/>
</dbReference>
<feature type="binding site" evidence="7">
    <location>
        <position position="346"/>
    </location>
    <ligand>
        <name>substrate</name>
    </ligand>
</feature>
<keyword evidence="4 7" id="KW-0521">NADP</keyword>
<organism evidence="10 11">
    <name type="scientific">Niabella digestorum</name>
    <dbReference type="NCBI Taxonomy" id="3117701"/>
    <lineage>
        <taxon>Bacteria</taxon>
        <taxon>Pseudomonadati</taxon>
        <taxon>Bacteroidota</taxon>
        <taxon>Chitinophagia</taxon>
        <taxon>Chitinophagales</taxon>
        <taxon>Chitinophagaceae</taxon>
        <taxon>Niabella</taxon>
    </lineage>
</organism>
<feature type="active site" description="Proton acceptor" evidence="7">
    <location>
        <position position="246"/>
    </location>
</feature>
<dbReference type="SUPFAM" id="SSF55347">
    <property type="entry name" value="Glyceraldehyde-3-phosphate dehydrogenase-like, C-terminal domain"/>
    <property type="match status" value="1"/>
</dbReference>
<dbReference type="InterPro" id="IPR019796">
    <property type="entry name" value="G6P_DH_AS"/>
</dbReference>
<dbReference type="RefSeq" id="WP_330974605.1">
    <property type="nucleotide sequence ID" value="NZ_JAZGLY010000004.1"/>
</dbReference>
<dbReference type="PRINTS" id="PR00079">
    <property type="entry name" value="G6PDHDRGNASE"/>
</dbReference>
<sequence length="507" mass="58667">MNLKNTPANIVIFGGFGDLAWRKLIPAFYNLFIHDYMPKQFAIYAVHYQGLPEGAYEKHMLEGVNLFSRSGKAKKEEWKRFTDHLYFFQGDFTLEDTYTRLKEKLEANDAEWKTRATRLFYYSVAPNFIETISSFISQFNIADNRQKDRLVIEKPFGTDLASARALNELLNKLFYEDQIYRIDHYLGKEVVQNIVAFRFANHIFEPLWNNKYIEQIQISVTETVSVGTRGSYYDKSGALRDMVQNHMLQLLSLVAMDCPGNYDAESIRHQKVKVLKKVRPFNSASVAQHVVRAQYTKGVVNGKPQVGYKEENNVSRKSTTETYVSLKLYIDNTRWKGVPFYLRTGKCMDKQASEIVVQFKDTPYKIFKDDVVPNRLIISIQPRQRISLLFEGKVPGLEMKLMPLEMDFSYKRSFTDEAPEAYETLLLDALHGDATQFIRADQVETAWAIVMPILDNWVKDSSDMKKYKAGSSGPVEAENLFSDGKVKWLSLPEEILEQPKSRNKNKR</sequence>
<evidence type="ECO:0000256" key="5">
    <source>
        <dbReference type="ARBA" id="ARBA00023002"/>
    </source>
</evidence>
<dbReference type="InterPro" id="IPR036291">
    <property type="entry name" value="NAD(P)-bd_dom_sf"/>
</dbReference>
<dbReference type="InterPro" id="IPR001282">
    <property type="entry name" value="G6P_DH"/>
</dbReference>
<dbReference type="EMBL" id="JAZGLY010000004">
    <property type="protein sequence ID" value="MEE6187195.1"/>
    <property type="molecule type" value="Genomic_DNA"/>
</dbReference>
<dbReference type="Gene3D" id="3.30.360.10">
    <property type="entry name" value="Dihydrodipicolinate Reductase, domain 2"/>
    <property type="match status" value="1"/>
</dbReference>
<evidence type="ECO:0000313" key="11">
    <source>
        <dbReference type="Proteomes" id="UP001357452"/>
    </source>
</evidence>
<dbReference type="PANTHER" id="PTHR23429">
    <property type="entry name" value="GLUCOSE-6-PHOSPHATE 1-DEHYDROGENASE G6PD"/>
    <property type="match status" value="1"/>
</dbReference>
<proteinExistence type="inferred from homology"/>
<comment type="function">
    <text evidence="7">Catalyzes the oxidation of glucose 6-phosphate to 6-phosphogluconolactone.</text>
</comment>
<feature type="domain" description="Glucose-6-phosphate dehydrogenase NAD-binding" evidence="8">
    <location>
        <begin position="11"/>
        <end position="193"/>
    </location>
</feature>
<feature type="binding site" evidence="7">
    <location>
        <begin position="91"/>
        <end position="92"/>
    </location>
    <ligand>
        <name>NADP(+)</name>
        <dbReference type="ChEBI" id="CHEBI:58349"/>
    </ligand>
</feature>
<dbReference type="PIRSF" id="PIRSF000110">
    <property type="entry name" value="G6PD"/>
    <property type="match status" value="1"/>
</dbReference>
<dbReference type="Pfam" id="PF00479">
    <property type="entry name" value="G6PD_N"/>
    <property type="match status" value="1"/>
</dbReference>
<keyword evidence="3 7" id="KW-0313">Glucose metabolism</keyword>
<gene>
    <name evidence="7 10" type="primary">zwf</name>
    <name evidence="10" type="ORF">V2H41_07915</name>
</gene>
<keyword evidence="11" id="KW-1185">Reference proteome</keyword>